<evidence type="ECO:0000256" key="1">
    <source>
        <dbReference type="ARBA" id="ARBA00022448"/>
    </source>
</evidence>
<keyword evidence="6 11" id="KW-0067">ATP-binding</keyword>
<dbReference type="EMBL" id="JBELPY010000001">
    <property type="protein sequence ID" value="MFL9832595.1"/>
    <property type="molecule type" value="Genomic_DNA"/>
</dbReference>
<evidence type="ECO:0000313" key="13">
    <source>
        <dbReference type="Proteomes" id="UP001629058"/>
    </source>
</evidence>
<dbReference type="InterPro" id="IPR003820">
    <property type="entry name" value="KdpC"/>
</dbReference>
<proteinExistence type="inferred from homology"/>
<evidence type="ECO:0000256" key="7">
    <source>
        <dbReference type="ARBA" id="ARBA00022958"/>
    </source>
</evidence>
<keyword evidence="10 11" id="KW-0472">Membrane</keyword>
<reference evidence="12 13" key="1">
    <citation type="submission" date="2024-06" db="EMBL/GenBank/DDBJ databases">
        <authorList>
            <person name="Kaempfer P."/>
            <person name="Viver T."/>
        </authorList>
    </citation>
    <scope>NUCLEOTIDE SEQUENCE [LARGE SCALE GENOMIC DNA]</scope>
    <source>
        <strain evidence="12 13">ST-37</strain>
    </source>
</reference>
<dbReference type="NCBIfam" id="TIGR00681">
    <property type="entry name" value="kdpC"/>
    <property type="match status" value="1"/>
</dbReference>
<comment type="similarity">
    <text evidence="11">Belongs to the KdpC family.</text>
</comment>
<keyword evidence="7 11" id="KW-0630">Potassium</keyword>
<evidence type="ECO:0000256" key="11">
    <source>
        <dbReference type="HAMAP-Rule" id="MF_00276"/>
    </source>
</evidence>
<comment type="subunit">
    <text evidence="11">The system is composed of three essential subunits: KdpA, KdpB and KdpC.</text>
</comment>
<name>A0ABW8XZJ6_9FLAO</name>
<keyword evidence="5 11" id="KW-0547">Nucleotide-binding</keyword>
<evidence type="ECO:0000256" key="9">
    <source>
        <dbReference type="ARBA" id="ARBA00023065"/>
    </source>
</evidence>
<evidence type="ECO:0000313" key="12">
    <source>
        <dbReference type="EMBL" id="MFL9832595.1"/>
    </source>
</evidence>
<sequence length="188" mass="20765">MKTHILPAIKLTALCIILLAVVYPISILAIAQFSPNRGKGYLITHDNKTYYSNIGQSFTSDKYFWSRPSSVDYNAAGSGGSNKGPSNEEYLKQVQARIDTFMMKNPGIAKSEIPADIVTASGSGIDPNISVQAAKIQAKRIAKSRNLYEREINNLITQHTEKPLIRIFGPEKINVLKLNIALDKLSEK</sequence>
<dbReference type="PIRSF" id="PIRSF001296">
    <property type="entry name" value="K_ATPase_KdpC"/>
    <property type="match status" value="1"/>
</dbReference>
<evidence type="ECO:0000256" key="6">
    <source>
        <dbReference type="ARBA" id="ARBA00022840"/>
    </source>
</evidence>
<evidence type="ECO:0000256" key="3">
    <source>
        <dbReference type="ARBA" id="ARBA00022538"/>
    </source>
</evidence>
<keyword evidence="13" id="KW-1185">Reference proteome</keyword>
<keyword evidence="9 11" id="KW-0406">Ion transport</keyword>
<keyword evidence="4 11" id="KW-0812">Transmembrane</keyword>
<dbReference type="Proteomes" id="UP001629058">
    <property type="component" value="Unassembled WGS sequence"/>
</dbReference>
<comment type="subcellular location">
    <subcellularLocation>
        <location evidence="11">Cell membrane</location>
        <topology evidence="11">Single-pass membrane protein</topology>
    </subcellularLocation>
</comment>
<evidence type="ECO:0000256" key="8">
    <source>
        <dbReference type="ARBA" id="ARBA00022989"/>
    </source>
</evidence>
<dbReference type="PANTHER" id="PTHR30042:SF2">
    <property type="entry name" value="POTASSIUM-TRANSPORTING ATPASE KDPC SUBUNIT"/>
    <property type="match status" value="1"/>
</dbReference>
<comment type="caution">
    <text evidence="12">The sequence shown here is derived from an EMBL/GenBank/DDBJ whole genome shotgun (WGS) entry which is preliminary data.</text>
</comment>
<gene>
    <name evidence="11" type="primary">kdpC</name>
    <name evidence="12" type="ORF">ABS765_00970</name>
</gene>
<dbReference type="PANTHER" id="PTHR30042">
    <property type="entry name" value="POTASSIUM-TRANSPORTING ATPASE C CHAIN"/>
    <property type="match status" value="1"/>
</dbReference>
<evidence type="ECO:0000256" key="10">
    <source>
        <dbReference type="ARBA" id="ARBA00023136"/>
    </source>
</evidence>
<comment type="function">
    <text evidence="11">Part of the high-affinity ATP-driven potassium transport (or Kdp) system, which catalyzes the hydrolysis of ATP coupled with the electrogenic transport of potassium into the cytoplasm. This subunit acts as a catalytic chaperone that increases the ATP-binding affinity of the ATP-hydrolyzing subunit KdpB by the formation of a transient KdpB/KdpC/ATP ternary complex.</text>
</comment>
<keyword evidence="3 11" id="KW-0633">Potassium transport</keyword>
<evidence type="ECO:0000256" key="5">
    <source>
        <dbReference type="ARBA" id="ARBA00022741"/>
    </source>
</evidence>
<keyword evidence="1 11" id="KW-0813">Transport</keyword>
<keyword evidence="2 11" id="KW-1003">Cell membrane</keyword>
<evidence type="ECO:0000256" key="4">
    <source>
        <dbReference type="ARBA" id="ARBA00022692"/>
    </source>
</evidence>
<dbReference type="HAMAP" id="MF_00276">
    <property type="entry name" value="KdpC"/>
    <property type="match status" value="1"/>
</dbReference>
<dbReference type="NCBIfam" id="NF010606">
    <property type="entry name" value="PRK14002.1"/>
    <property type="match status" value="1"/>
</dbReference>
<dbReference type="RefSeq" id="WP_408086647.1">
    <property type="nucleotide sequence ID" value="NZ_JBELPY010000001.1"/>
</dbReference>
<organism evidence="12 13">
    <name type="scientific">Chryseobacterium terrae</name>
    <dbReference type="NCBI Taxonomy" id="3163299"/>
    <lineage>
        <taxon>Bacteria</taxon>
        <taxon>Pseudomonadati</taxon>
        <taxon>Bacteroidota</taxon>
        <taxon>Flavobacteriia</taxon>
        <taxon>Flavobacteriales</taxon>
        <taxon>Weeksellaceae</taxon>
        <taxon>Chryseobacterium group</taxon>
        <taxon>Chryseobacterium</taxon>
    </lineage>
</organism>
<dbReference type="Pfam" id="PF02669">
    <property type="entry name" value="KdpC"/>
    <property type="match status" value="1"/>
</dbReference>
<accession>A0ABW8XZJ6</accession>
<protein>
    <recommendedName>
        <fullName evidence="11">Potassium-transporting ATPase KdpC subunit</fullName>
    </recommendedName>
    <alternativeName>
        <fullName evidence="11">ATP phosphohydrolase [potassium-transporting] C chain</fullName>
    </alternativeName>
    <alternativeName>
        <fullName evidence="11">Potassium-binding and translocating subunit C</fullName>
    </alternativeName>
    <alternativeName>
        <fullName evidence="11">Potassium-translocating ATPase C chain</fullName>
    </alternativeName>
</protein>
<evidence type="ECO:0000256" key="2">
    <source>
        <dbReference type="ARBA" id="ARBA00022475"/>
    </source>
</evidence>
<dbReference type="NCBIfam" id="NF001454">
    <property type="entry name" value="PRK00315.1"/>
    <property type="match status" value="1"/>
</dbReference>
<keyword evidence="8 11" id="KW-1133">Transmembrane helix</keyword>